<dbReference type="Pfam" id="PF05199">
    <property type="entry name" value="GMC_oxred_C"/>
    <property type="match status" value="1"/>
</dbReference>
<evidence type="ECO:0000259" key="5">
    <source>
        <dbReference type="Pfam" id="PF00732"/>
    </source>
</evidence>
<evidence type="ECO:0000256" key="3">
    <source>
        <dbReference type="ARBA" id="ARBA00022630"/>
    </source>
</evidence>
<gene>
    <name evidence="7" type="ORF">E1261_03970</name>
</gene>
<dbReference type="SUPFAM" id="SSF51905">
    <property type="entry name" value="FAD/NAD(P)-binding domain"/>
    <property type="match status" value="1"/>
</dbReference>
<evidence type="ECO:0000259" key="6">
    <source>
        <dbReference type="Pfam" id="PF05199"/>
    </source>
</evidence>
<dbReference type="GO" id="GO:0050660">
    <property type="term" value="F:flavin adenine dinucleotide binding"/>
    <property type="evidence" value="ECO:0007669"/>
    <property type="project" value="InterPro"/>
</dbReference>
<dbReference type="InterPro" id="IPR000172">
    <property type="entry name" value="GMC_OxRdtase_N"/>
</dbReference>
<dbReference type="Pfam" id="PF00732">
    <property type="entry name" value="GMC_oxred_N"/>
    <property type="match status" value="1"/>
</dbReference>
<comment type="cofactor">
    <cofactor evidence="1">
        <name>FAD</name>
        <dbReference type="ChEBI" id="CHEBI:57692"/>
    </cofactor>
</comment>
<dbReference type="SUPFAM" id="SSF54373">
    <property type="entry name" value="FAD-linked reductases, C-terminal domain"/>
    <property type="match status" value="1"/>
</dbReference>
<dbReference type="InterPro" id="IPR036188">
    <property type="entry name" value="FAD/NAD-bd_sf"/>
</dbReference>
<dbReference type="Proteomes" id="UP000295075">
    <property type="component" value="Unassembled WGS sequence"/>
</dbReference>
<organism evidence="7 8">
    <name type="scientific">Kribbella albertanoniae</name>
    <dbReference type="NCBI Taxonomy" id="1266829"/>
    <lineage>
        <taxon>Bacteria</taxon>
        <taxon>Bacillati</taxon>
        <taxon>Actinomycetota</taxon>
        <taxon>Actinomycetes</taxon>
        <taxon>Propionibacteriales</taxon>
        <taxon>Kribbellaceae</taxon>
        <taxon>Kribbella</taxon>
    </lineage>
</organism>
<keyword evidence="3" id="KW-0285">Flavoprotein</keyword>
<evidence type="ECO:0000256" key="2">
    <source>
        <dbReference type="ARBA" id="ARBA00010790"/>
    </source>
</evidence>
<feature type="domain" description="Glucose-methanol-choline oxidoreductase C-terminal" evidence="6">
    <location>
        <begin position="306"/>
        <end position="422"/>
    </location>
</feature>
<proteinExistence type="inferred from homology"/>
<evidence type="ECO:0000313" key="7">
    <source>
        <dbReference type="EMBL" id="TDC34319.1"/>
    </source>
</evidence>
<dbReference type="Gene3D" id="3.50.50.60">
    <property type="entry name" value="FAD/NAD(P)-binding domain"/>
    <property type="match status" value="1"/>
</dbReference>
<dbReference type="PANTHER" id="PTHR11552:SF147">
    <property type="entry name" value="CHOLINE DEHYDROGENASE, MITOCHONDRIAL"/>
    <property type="match status" value="1"/>
</dbReference>
<dbReference type="PANTHER" id="PTHR11552">
    <property type="entry name" value="GLUCOSE-METHANOL-CHOLINE GMC OXIDOREDUCTASE"/>
    <property type="match status" value="1"/>
</dbReference>
<dbReference type="Gene3D" id="3.30.410.40">
    <property type="match status" value="1"/>
</dbReference>
<dbReference type="AlphaFoldDB" id="A0A4R4QGC2"/>
<dbReference type="EMBL" id="SMKA01000008">
    <property type="protein sequence ID" value="TDC34319.1"/>
    <property type="molecule type" value="Genomic_DNA"/>
</dbReference>
<feature type="domain" description="Glucose-methanol-choline oxidoreductase N-terminal" evidence="5">
    <location>
        <begin position="3"/>
        <end position="259"/>
    </location>
</feature>
<evidence type="ECO:0000256" key="1">
    <source>
        <dbReference type="ARBA" id="ARBA00001974"/>
    </source>
</evidence>
<evidence type="ECO:0000256" key="4">
    <source>
        <dbReference type="ARBA" id="ARBA00022827"/>
    </source>
</evidence>
<keyword evidence="8" id="KW-1185">Reference proteome</keyword>
<evidence type="ECO:0000313" key="8">
    <source>
        <dbReference type="Proteomes" id="UP000295075"/>
    </source>
</evidence>
<dbReference type="InterPro" id="IPR007867">
    <property type="entry name" value="GMC_OxRtase_C"/>
</dbReference>
<keyword evidence="4" id="KW-0274">FAD</keyword>
<dbReference type="PIRSF" id="PIRSF000137">
    <property type="entry name" value="Alcohol_oxidase"/>
    <property type="match status" value="1"/>
</dbReference>
<dbReference type="RefSeq" id="WP_132401972.1">
    <property type="nucleotide sequence ID" value="NZ_SMKA01000008.1"/>
</dbReference>
<dbReference type="GO" id="GO:0016614">
    <property type="term" value="F:oxidoreductase activity, acting on CH-OH group of donors"/>
    <property type="evidence" value="ECO:0007669"/>
    <property type="project" value="InterPro"/>
</dbReference>
<sequence length="434" mass="45468">MRYDTIIVGAGSAGGVLAARLTEDPAVSVLLIEAGPDFGGTIDGQPAEVLDAADAGPTSYDWGHEARLGALETSSPVFAGRLVGGSSATNNVMALRGQPDDYDSWGLPAWQYAGLEPAFERAEQMVNVRRYSSDEISPVQQAFLEACTAMGRPEVDDHNLPGATGAGVMPVNEVDGIRQSTALTYLAQARQRPNLTVKADTVAEVVLLANGRVAGIRTAAEEIESDRVILCAGTYGSPAILLRSGINNAGVGANLHDHPLLRLRFEADGEAATQPRQTLLTTDDLQIFPSGIENGELTVLVALLTPRSRGSVALSNGELEIDNGLLCEPDDRSSLLAGVDLARELVATKPLASHVGAELTADADLVAECLNVYQHPVGTCALGSVVDEAGNVFGVDGLSVVDASIMPTIPRANTNLPTLMLAEHLAEHLAVSRR</sequence>
<dbReference type="OrthoDB" id="9785276at2"/>
<dbReference type="InterPro" id="IPR012132">
    <property type="entry name" value="GMC_OxRdtase"/>
</dbReference>
<name>A0A4R4QGC2_9ACTN</name>
<comment type="caution">
    <text evidence="7">The sequence shown here is derived from an EMBL/GenBank/DDBJ whole genome shotgun (WGS) entry which is preliminary data.</text>
</comment>
<protein>
    <submittedName>
        <fullName evidence="7">GMC family oxidoreductase</fullName>
    </submittedName>
</protein>
<comment type="similarity">
    <text evidence="2">Belongs to the GMC oxidoreductase family.</text>
</comment>
<accession>A0A4R4QGC2</accession>
<reference evidence="7 8" key="1">
    <citation type="submission" date="2019-03" db="EMBL/GenBank/DDBJ databases">
        <title>Draft genome sequences of novel Actinobacteria.</title>
        <authorList>
            <person name="Sahin N."/>
            <person name="Ay H."/>
            <person name="Saygin H."/>
        </authorList>
    </citation>
    <scope>NUCLEOTIDE SEQUENCE [LARGE SCALE GENOMIC DNA]</scope>
    <source>
        <strain evidence="7 8">JCM 30547</strain>
    </source>
</reference>